<dbReference type="InterPro" id="IPR015931">
    <property type="entry name" value="Acnase/IPM_dHydase_lsu_aba_1/3"/>
</dbReference>
<dbReference type="Pfam" id="PF00694">
    <property type="entry name" value="Aconitase_C"/>
    <property type="match status" value="1"/>
</dbReference>
<evidence type="ECO:0000256" key="11">
    <source>
        <dbReference type="ARBA" id="ARBA00031081"/>
    </source>
</evidence>
<dbReference type="NCBIfam" id="NF006757">
    <property type="entry name" value="PRK09277.1"/>
    <property type="match status" value="1"/>
</dbReference>
<dbReference type="GO" id="GO:0003994">
    <property type="term" value="F:aconitate hydratase activity"/>
    <property type="evidence" value="ECO:0007669"/>
    <property type="project" value="UniProtKB-EC"/>
</dbReference>
<evidence type="ECO:0000256" key="6">
    <source>
        <dbReference type="ARBA" id="ARBA00022723"/>
    </source>
</evidence>
<dbReference type="FunFam" id="3.20.19.10:FF:000001">
    <property type="entry name" value="Aconitate hydratase"/>
    <property type="match status" value="1"/>
</dbReference>
<protein>
    <recommendedName>
        <fullName evidence="5">Aconitate hydratase A</fullName>
        <ecNumber evidence="4">4.2.1.3</ecNumber>
    </recommendedName>
    <alternativeName>
        <fullName evidence="12">Iron-responsive protein-like</fullName>
    </alternativeName>
    <alternativeName>
        <fullName evidence="11">RNA-binding protein</fullName>
    </alternativeName>
</protein>
<dbReference type="InterPro" id="IPR036008">
    <property type="entry name" value="Aconitase_4Fe-4S_dom"/>
</dbReference>
<comment type="cofactor">
    <cofactor evidence="1">
        <name>[4Fe-4S] cluster</name>
        <dbReference type="ChEBI" id="CHEBI:49883"/>
    </cofactor>
</comment>
<dbReference type="FunFam" id="3.30.499.10:FF:000002">
    <property type="entry name" value="Aconitate hydratase"/>
    <property type="match status" value="1"/>
</dbReference>
<dbReference type="EC" id="4.2.1.3" evidence="4"/>
<dbReference type="EMBL" id="DSUH01000317">
    <property type="protein sequence ID" value="HGU33891.1"/>
    <property type="molecule type" value="Genomic_DNA"/>
</dbReference>
<dbReference type="InterPro" id="IPR015928">
    <property type="entry name" value="Aconitase/3IPM_dehydase_swvl"/>
</dbReference>
<comment type="caution">
    <text evidence="15">The sequence shown here is derived from an EMBL/GenBank/DDBJ whole genome shotgun (WGS) entry which is preliminary data.</text>
</comment>
<comment type="pathway">
    <text evidence="2">Carbohydrate metabolism; tricarboxylic acid cycle; isocitrate from oxaloacetate: step 2/2.</text>
</comment>
<dbReference type="PRINTS" id="PR00415">
    <property type="entry name" value="ACONITASE"/>
</dbReference>
<comment type="catalytic activity">
    <reaction evidence="10">
        <text>citrate = D-threo-isocitrate</text>
        <dbReference type="Rhea" id="RHEA:10336"/>
        <dbReference type="ChEBI" id="CHEBI:15562"/>
        <dbReference type="ChEBI" id="CHEBI:16947"/>
        <dbReference type="EC" id="4.2.1.3"/>
    </reaction>
</comment>
<evidence type="ECO:0000256" key="1">
    <source>
        <dbReference type="ARBA" id="ARBA00001966"/>
    </source>
</evidence>
<organism evidence="15">
    <name type="scientific">Desulfatirhabdium butyrativorans</name>
    <dbReference type="NCBI Taxonomy" id="340467"/>
    <lineage>
        <taxon>Bacteria</taxon>
        <taxon>Pseudomonadati</taxon>
        <taxon>Thermodesulfobacteriota</taxon>
        <taxon>Desulfobacteria</taxon>
        <taxon>Desulfobacterales</taxon>
        <taxon>Desulfatirhabdiaceae</taxon>
        <taxon>Desulfatirhabdium</taxon>
    </lineage>
</organism>
<evidence type="ECO:0000256" key="10">
    <source>
        <dbReference type="ARBA" id="ARBA00023501"/>
    </source>
</evidence>
<evidence type="ECO:0000256" key="9">
    <source>
        <dbReference type="ARBA" id="ARBA00023239"/>
    </source>
</evidence>
<evidence type="ECO:0000259" key="14">
    <source>
        <dbReference type="Pfam" id="PF00694"/>
    </source>
</evidence>
<gene>
    <name evidence="15" type="ORF">ENS29_13745</name>
</gene>
<keyword evidence="9" id="KW-0456">Lyase</keyword>
<dbReference type="InterPro" id="IPR044137">
    <property type="entry name" value="AcnA_IRP_Swivel"/>
</dbReference>
<dbReference type="InterPro" id="IPR000573">
    <property type="entry name" value="AconitaseA/IPMdHydase_ssu_swvl"/>
</dbReference>
<dbReference type="UniPathway" id="UPA00223">
    <property type="reaction ID" value="UER00718"/>
</dbReference>
<sequence>MKPSLDSFQVRDTFHLPSGNFRFFSLPKLAEKLRLNLSAMPFSMRILLENLLRKEDGEIVTQDDIRRFCSWKPDMPPFEIPFYPARVLLQDFTGVPAVVDLAAMRDAAQSLFGNPLRINPVIPAELVIDHSVQIDAFGTPDAFAQNCDREFERNAERYRLLKWGQQQLRNFSVIPPATGICHQVNLEFLARVVFTQNDTSGSLVYPDTVVGLDSHTTMINGLGVLGWGVGGIEAEAVMLGAPYYMLIPKVTGFRLKGNLPDNVTATDLVITITQMLRKAGVVGQFVEFFGPGLQHLRLEDRATIANMAPEYGATAGFFPIDGITLDYLRLTNRSDETIQLVETYCKKQGCFASDVEQEPTYSRVIELDMGDVAPCVAGPKRPQERVPISQIKSMMEESLQQACILPVPEPEVIPSKSCWEQEGGKPLSKSIDPLAFAICEAREMAGQPLVLNGQTVHLNHGAVVIAAITSCTNTSNPRGLIAAGILARKAVQAGLRTKPWVKTSFAPGSRAATAYLDDAGLLPFLEDLGFHVAAYGCTTCIGNSGPLAEPIARAIESNDIVVASVLSGNRNFEGRIHPLTKANFLASPALVVAFALAGTMRIDLTTEPIAVGIHGIPVYLRDIWPTPQEIDAVVQRIHFPRTFAQAYTGVFDGSDQWRRLHAPDAERYPWESDSTYIQEPPFFQVVSDRFTSPGDITGARVLAFLGDSVTTDHISPAGSIPKDSPAGRYLMSMGVPSEAFNSYGARRGNHHVMMRGTFANIRLQNKLVPEIQGGFTRFLPSGEVLPIYEAAMRYAEHRIPLVVLAGKEYGTGSSRDWAAKGTMLLGVRAVLAESFERIHRSNLVCMGVLPLEFLPQQNAGTLGLDGTERFDISGISSMTTPRSRLRVTATPKNGPSKTFEVIARLDSPIEIVYYRHGGILPYVLRTLGEEGSTG</sequence>
<dbReference type="CDD" id="cd01580">
    <property type="entry name" value="AcnA_IRP_Swivel"/>
    <property type="match status" value="1"/>
</dbReference>
<feature type="domain" description="Aconitase/3-isopropylmalate dehydratase large subunit alpha/beta/alpha" evidence="13">
    <location>
        <begin position="79"/>
        <end position="598"/>
    </location>
</feature>
<dbReference type="SUPFAM" id="SSF53732">
    <property type="entry name" value="Aconitase iron-sulfur domain"/>
    <property type="match status" value="1"/>
</dbReference>
<dbReference type="GO" id="GO:0046872">
    <property type="term" value="F:metal ion binding"/>
    <property type="evidence" value="ECO:0007669"/>
    <property type="project" value="UniProtKB-KW"/>
</dbReference>
<feature type="domain" description="Aconitase A/isopropylmalate dehydratase small subunit swivel" evidence="14">
    <location>
        <begin position="728"/>
        <end position="854"/>
    </location>
</feature>
<comment type="similarity">
    <text evidence="3">Belongs to the aconitase/IPM isomerase family.</text>
</comment>
<dbReference type="CDD" id="cd01586">
    <property type="entry name" value="AcnA_IRP"/>
    <property type="match status" value="1"/>
</dbReference>
<dbReference type="GO" id="GO:0051536">
    <property type="term" value="F:iron-sulfur cluster binding"/>
    <property type="evidence" value="ECO:0007669"/>
    <property type="project" value="UniProtKB-KW"/>
</dbReference>
<evidence type="ECO:0000313" key="15">
    <source>
        <dbReference type="EMBL" id="HGU33891.1"/>
    </source>
</evidence>
<dbReference type="SUPFAM" id="SSF52016">
    <property type="entry name" value="LeuD/IlvD-like"/>
    <property type="match status" value="1"/>
</dbReference>
<dbReference type="PROSITE" id="PS01244">
    <property type="entry name" value="ACONITASE_2"/>
    <property type="match status" value="1"/>
</dbReference>
<dbReference type="AlphaFoldDB" id="A0A7C4VRB3"/>
<dbReference type="Pfam" id="PF00330">
    <property type="entry name" value="Aconitase"/>
    <property type="match status" value="1"/>
</dbReference>
<evidence type="ECO:0000256" key="8">
    <source>
        <dbReference type="ARBA" id="ARBA00023014"/>
    </source>
</evidence>
<accession>A0A7C4VRB3</accession>
<name>A0A7C4VRB3_9BACT</name>
<dbReference type="NCBIfam" id="NF009520">
    <property type="entry name" value="PRK12881.1"/>
    <property type="match status" value="1"/>
</dbReference>
<evidence type="ECO:0000259" key="13">
    <source>
        <dbReference type="Pfam" id="PF00330"/>
    </source>
</evidence>
<keyword evidence="8" id="KW-0411">Iron-sulfur</keyword>
<dbReference type="GO" id="GO:0006099">
    <property type="term" value="P:tricarboxylic acid cycle"/>
    <property type="evidence" value="ECO:0007669"/>
    <property type="project" value="UniProtKB-UniPathway"/>
</dbReference>
<evidence type="ECO:0000256" key="3">
    <source>
        <dbReference type="ARBA" id="ARBA00007185"/>
    </source>
</evidence>
<evidence type="ECO:0000256" key="12">
    <source>
        <dbReference type="ARBA" id="ARBA00031977"/>
    </source>
</evidence>
<evidence type="ECO:0000256" key="7">
    <source>
        <dbReference type="ARBA" id="ARBA00023004"/>
    </source>
</evidence>
<dbReference type="Gene3D" id="6.10.190.10">
    <property type="match status" value="1"/>
</dbReference>
<dbReference type="Gene3D" id="3.30.499.10">
    <property type="entry name" value="Aconitase, domain 3"/>
    <property type="match status" value="2"/>
</dbReference>
<dbReference type="Gene3D" id="3.20.19.10">
    <property type="entry name" value="Aconitase, domain 4"/>
    <property type="match status" value="1"/>
</dbReference>
<dbReference type="InterPro" id="IPR018136">
    <property type="entry name" value="Aconitase_4Fe-4S_BS"/>
</dbReference>
<dbReference type="PANTHER" id="PTHR11670">
    <property type="entry name" value="ACONITASE/IRON-RESPONSIVE ELEMENT FAMILY MEMBER"/>
    <property type="match status" value="1"/>
</dbReference>
<evidence type="ECO:0000256" key="5">
    <source>
        <dbReference type="ARBA" id="ARBA00019378"/>
    </source>
</evidence>
<proteinExistence type="inferred from homology"/>
<reference evidence="15" key="1">
    <citation type="journal article" date="2020" name="mSystems">
        <title>Genome- and Community-Level Interaction Insights into Carbon Utilization and Element Cycling Functions of Hydrothermarchaeota in Hydrothermal Sediment.</title>
        <authorList>
            <person name="Zhou Z."/>
            <person name="Liu Y."/>
            <person name="Xu W."/>
            <person name="Pan J."/>
            <person name="Luo Z.H."/>
            <person name="Li M."/>
        </authorList>
    </citation>
    <scope>NUCLEOTIDE SEQUENCE [LARGE SCALE GENOMIC DNA]</scope>
    <source>
        <strain evidence="15">SpSt-477</strain>
    </source>
</reference>
<evidence type="ECO:0000256" key="2">
    <source>
        <dbReference type="ARBA" id="ARBA00004717"/>
    </source>
</evidence>
<keyword evidence="6" id="KW-0479">Metal-binding</keyword>
<evidence type="ECO:0000256" key="4">
    <source>
        <dbReference type="ARBA" id="ARBA00012926"/>
    </source>
</evidence>
<keyword evidence="7" id="KW-0408">Iron</keyword>
<dbReference type="InterPro" id="IPR006249">
    <property type="entry name" value="Aconitase/IRP2"/>
</dbReference>
<dbReference type="InterPro" id="IPR001030">
    <property type="entry name" value="Acoase/IPM_deHydtase_lsu_aba"/>
</dbReference>